<keyword evidence="1" id="KW-0472">Membrane</keyword>
<evidence type="ECO:0000313" key="3">
    <source>
        <dbReference type="Proteomes" id="UP001523566"/>
    </source>
</evidence>
<comment type="caution">
    <text evidence="2">The sequence shown here is derived from an EMBL/GenBank/DDBJ whole genome shotgun (WGS) entry which is preliminary data.</text>
</comment>
<organism evidence="2 3">
    <name type="scientific">Aequitasia blattaphilus</name>
    <dbReference type="NCBI Taxonomy" id="2949332"/>
    <lineage>
        <taxon>Bacteria</taxon>
        <taxon>Bacillati</taxon>
        <taxon>Bacillota</taxon>
        <taxon>Clostridia</taxon>
        <taxon>Lachnospirales</taxon>
        <taxon>Lachnospiraceae</taxon>
        <taxon>Aequitasia</taxon>
    </lineage>
</organism>
<dbReference type="EMBL" id="JAMZFW010000010">
    <property type="protein sequence ID" value="MCP1102350.1"/>
    <property type="molecule type" value="Genomic_DNA"/>
</dbReference>
<keyword evidence="1" id="KW-1133">Transmembrane helix</keyword>
<evidence type="ECO:0000256" key="1">
    <source>
        <dbReference type="SAM" id="Phobius"/>
    </source>
</evidence>
<name>A0ABT1E940_9FIRM</name>
<dbReference type="RefSeq" id="WP_262066137.1">
    <property type="nucleotide sequence ID" value="NZ_JAMXOD010000010.1"/>
</dbReference>
<keyword evidence="3" id="KW-1185">Reference proteome</keyword>
<protein>
    <submittedName>
        <fullName evidence="2">DUF6106 family protein</fullName>
    </submittedName>
</protein>
<dbReference type="InterPro" id="IPR046088">
    <property type="entry name" value="DUF6106"/>
</dbReference>
<sequence length="164" mass="18771">MNDAYYEQLVPAKARNKDRLIFVGLWIVAAVCLLGSMFSSIFLLLFLAAVIVNVILFMPRMQLEYEYVLVNSELEIDAIYKKSNRKKLFSMDIKDAEMIRPAKSSAVNTSQLTKLEDFSSREENLKKFIVLSKDQTGSKGIILSPDEKLLKQLKSYAGVRFQEF</sequence>
<dbReference type="Proteomes" id="UP001523566">
    <property type="component" value="Unassembled WGS sequence"/>
</dbReference>
<feature type="transmembrane region" description="Helical" evidence="1">
    <location>
        <begin position="20"/>
        <end position="52"/>
    </location>
</feature>
<evidence type="ECO:0000313" key="2">
    <source>
        <dbReference type="EMBL" id="MCP1102350.1"/>
    </source>
</evidence>
<keyword evidence="1" id="KW-0812">Transmembrane</keyword>
<accession>A0ABT1E940</accession>
<dbReference type="Pfam" id="PF19601">
    <property type="entry name" value="DUF6106"/>
    <property type="match status" value="1"/>
</dbReference>
<gene>
    <name evidence="2" type="ORF">NK125_08000</name>
</gene>
<proteinExistence type="predicted"/>
<reference evidence="2 3" key="1">
    <citation type="journal article" date="2022" name="Genome Biol. Evol.">
        <title>Host diet, physiology and behaviors set the stage for Lachnospiraceae cladogenesis.</title>
        <authorList>
            <person name="Vera-Ponce De Leon A."/>
            <person name="Schneider M."/>
            <person name="Jahnes B.C."/>
            <person name="Sadowski V."/>
            <person name="Camuy-Velez L.A."/>
            <person name="Duan J."/>
            <person name="Sabree Z.L."/>
        </authorList>
    </citation>
    <scope>NUCLEOTIDE SEQUENCE [LARGE SCALE GENOMIC DNA]</scope>
    <source>
        <strain evidence="2 3">PAL113</strain>
    </source>
</reference>